<dbReference type="OrthoDB" id="74360at2759"/>
<dbReference type="InterPro" id="IPR051209">
    <property type="entry name" value="FAD-bind_Monooxygenase_sf"/>
</dbReference>
<protein>
    <submittedName>
        <fullName evidence="2">Uncharacterized protein</fullName>
    </submittedName>
</protein>
<evidence type="ECO:0000313" key="2">
    <source>
        <dbReference type="EMBL" id="KAB8303281.1"/>
    </source>
</evidence>
<dbReference type="SUPFAM" id="SSF51905">
    <property type="entry name" value="FAD/NAD(P)-binding domain"/>
    <property type="match status" value="3"/>
</dbReference>
<dbReference type="InterPro" id="IPR036188">
    <property type="entry name" value="FAD/NAD-bd_sf"/>
</dbReference>
<dbReference type="EMBL" id="VIGI01000002">
    <property type="protein sequence ID" value="KAB8303281.1"/>
    <property type="molecule type" value="Genomic_DNA"/>
</dbReference>
<comment type="caution">
    <text evidence="2">The sequence shown here is derived from an EMBL/GenBank/DDBJ whole genome shotgun (WGS) entry which is preliminary data.</text>
</comment>
<sequence>MGSISGFEIKDEPVENLRPLKVRIVGAGFSGIYLGIRIPQKMRNVDLQIYDKNGGIGGTWYENRYPGCACDVPSHSYQYSFDPNPDWSSLYAPAAEICAYLQRIAKKYGVTRYIKLTHNVKSCKWDEVLKKWKLEIENKSTGETFEEDADVLISARGSLNEISWPDIPGLSDFQGEVMHSAKWNQNYEFKNKRVGVIGGGSSSIQIVPILQKLEGIRISCFVRSKTWISNPLGDGAMLSMGFDPNEPEFSIEQRKAFANNPETLHSFRKSIEVASNSIHGLSLRDSELQKGAVLALHDKMKERLAKKPEILESLAPSFAVGCRRLTPGPGYLEALTAPNVDFISEKIKSITPNSIKLENGEETPLDVIVCATGFNTNNIPPFPVIGRHGRSLEERFTPYPETYLSITVDDFPNYFMILGPNSNIGSGSLTRILENYASMVPKKQRVKDFSKYCEAYFEKTIYLDKCKSWYKDPNTGRVTGLWPGSTLHALEALRSPRWEDFEYEERDRGAGYRNALSWLGNGWSVTQLGAGDPAWYLEKQFVDVPVEDRPEDNIEVNLRPWSY</sequence>
<keyword evidence="3" id="KW-1185">Reference proteome</keyword>
<name>A0A5N6KI48_MONLA</name>
<dbReference type="AlphaFoldDB" id="A0A5N6KI48"/>
<reference evidence="2 3" key="1">
    <citation type="submission" date="2019-06" db="EMBL/GenBank/DDBJ databases">
        <title>Genome Sequence of the Brown Rot Fungal Pathogen Monilinia laxa.</title>
        <authorList>
            <person name="De Miccolis Angelini R.M."/>
            <person name="Landi L."/>
            <person name="Abate D."/>
            <person name="Pollastro S."/>
            <person name="Romanazzi G."/>
            <person name="Faretra F."/>
        </authorList>
    </citation>
    <scope>NUCLEOTIDE SEQUENCE [LARGE SCALE GENOMIC DNA]</scope>
    <source>
        <strain evidence="2 3">Mlax316</strain>
    </source>
</reference>
<dbReference type="Proteomes" id="UP000326757">
    <property type="component" value="Unassembled WGS sequence"/>
</dbReference>
<comment type="similarity">
    <text evidence="1">Belongs to the FAD-binding monooxygenase family.</text>
</comment>
<dbReference type="Pfam" id="PF13450">
    <property type="entry name" value="NAD_binding_8"/>
    <property type="match status" value="1"/>
</dbReference>
<dbReference type="PANTHER" id="PTHR42877">
    <property type="entry name" value="L-ORNITHINE N(5)-MONOOXYGENASE-RELATED"/>
    <property type="match status" value="1"/>
</dbReference>
<dbReference type="PANTHER" id="PTHR42877:SF7">
    <property type="entry name" value="FLAVIN-BINDING MONOOXYGENASE-RELATED"/>
    <property type="match status" value="1"/>
</dbReference>
<dbReference type="PRINTS" id="PR00469">
    <property type="entry name" value="PNDRDTASEII"/>
</dbReference>
<evidence type="ECO:0000313" key="3">
    <source>
        <dbReference type="Proteomes" id="UP000326757"/>
    </source>
</evidence>
<gene>
    <name evidence="2" type="ORF">EYC80_004723</name>
</gene>
<dbReference type="Gene3D" id="3.50.50.60">
    <property type="entry name" value="FAD/NAD(P)-binding domain"/>
    <property type="match status" value="2"/>
</dbReference>
<accession>A0A5N6KI48</accession>
<proteinExistence type="inferred from homology"/>
<organism evidence="2 3">
    <name type="scientific">Monilinia laxa</name>
    <name type="common">Brown rot fungus</name>
    <name type="synonym">Sclerotinia laxa</name>
    <dbReference type="NCBI Taxonomy" id="61186"/>
    <lineage>
        <taxon>Eukaryota</taxon>
        <taxon>Fungi</taxon>
        <taxon>Dikarya</taxon>
        <taxon>Ascomycota</taxon>
        <taxon>Pezizomycotina</taxon>
        <taxon>Leotiomycetes</taxon>
        <taxon>Helotiales</taxon>
        <taxon>Sclerotiniaceae</taxon>
        <taxon>Monilinia</taxon>
    </lineage>
</organism>
<evidence type="ECO:0000256" key="1">
    <source>
        <dbReference type="ARBA" id="ARBA00010139"/>
    </source>
</evidence>